<accession>A0ABX7GHL8</accession>
<keyword evidence="3" id="KW-1185">Reference proteome</keyword>
<gene>
    <name evidence="2" type="ORF">JN757_03740</name>
</gene>
<dbReference type="Proteomes" id="UP000663686">
    <property type="component" value="Chromosome"/>
</dbReference>
<name>A0ABX7GHL8_9PSED</name>
<sequence>MPIKPSVRGSTTASVHGTRVSDSVPGPVNRNPFGGTLAPPSPARRPSSPTDPIHPVITPVPPRVAVSATANSAPAPALPERPLKDYWITSLAVLPAPDAQGISIYRGRQYVEVSDGAYVQIGMDPASGLYRAKLSSELIPSGPVLKPGVDSSLWYPVERLVPLTYPLSTTRLEAFRTDLDFSTADPGSDGLYRFNGKLYARIEQHAYQVLHDLDASSPQRSVMRIVRPGDAVATDAGNLYVASRPGSSEPVAFDSRHGWQGTIVYGAAGMPRTVAESSSAFWQRLEVASELDQINLRVQKAHEKRQELIAAWLTAKDLEAEPATRVAGELKALVTRELHSHQELKSLGKALKYYKEQKSVINTLISEEGYRTKMIALQKGQMLAYQQLIECGLSRRALDGPLLDLAPDRLPRTVSFLYRLMGHLKERQLIADNLVKKWKVSPNDLSDILTSADTHNVVASWVLTKSVLLDNPLSVGNAVQASDLAVQFGMATVVYAALGKIPEDLHVSVLSGLSQQCAALRDWYDRLDLPAGPEHVTSRNDINAEIQAFEHTLETRLTRLYLDQPDGSARPAPDQPIDFDYIPPQDRSGPQTKPWRLFRAKKNGVSKINIGESRRTALGEEVIDVSSPFDPKQPIQTYEHREGEWRPVQTIRKKPLPALLAKADRLLRKSESHVNTALREEQKKYNPDNIVEALERKVGALDDTALQLQRFEHSDANAKALVQRLKQDSQRLRTTGEDIRIRIYKDKNFLCVDRVIYLIDREHVRARKTATRLKRGKGQDREYLDIYVLTDAHTGASLWHAHFHYPAVDTPAPNFKVRGGHLKTLEQSAKGSMSQRREEQAGRPHVAIWRPDFDKRTAQRIFDLAATP</sequence>
<evidence type="ECO:0000313" key="2">
    <source>
        <dbReference type="EMBL" id="QRK84904.1"/>
    </source>
</evidence>
<protein>
    <submittedName>
        <fullName evidence="2">Uncharacterized protein</fullName>
    </submittedName>
</protein>
<evidence type="ECO:0000313" key="3">
    <source>
        <dbReference type="Proteomes" id="UP000663686"/>
    </source>
</evidence>
<organism evidence="2 3">
    <name type="scientific">Pseudomonas granadensis</name>
    <dbReference type="NCBI Taxonomy" id="1421430"/>
    <lineage>
        <taxon>Bacteria</taxon>
        <taxon>Pseudomonadati</taxon>
        <taxon>Pseudomonadota</taxon>
        <taxon>Gammaproteobacteria</taxon>
        <taxon>Pseudomonadales</taxon>
        <taxon>Pseudomonadaceae</taxon>
        <taxon>Pseudomonas</taxon>
    </lineage>
</organism>
<proteinExistence type="predicted"/>
<evidence type="ECO:0000256" key="1">
    <source>
        <dbReference type="SAM" id="MobiDB-lite"/>
    </source>
</evidence>
<dbReference type="EMBL" id="CP069352">
    <property type="protein sequence ID" value="QRK84904.1"/>
    <property type="molecule type" value="Genomic_DNA"/>
</dbReference>
<reference evidence="2 3" key="2">
    <citation type="submission" date="2021-03" db="EMBL/GenBank/DDBJ databases">
        <title>P. granadensis CT364 genome publication.</title>
        <authorList>
            <person name="Stach J."/>
            <person name="Montero-Calasanz Md.C."/>
        </authorList>
    </citation>
    <scope>NUCLEOTIDE SEQUENCE [LARGE SCALE GENOMIC DNA]</scope>
    <source>
        <strain evidence="2 3">CT364</strain>
    </source>
</reference>
<reference evidence="2 3" key="1">
    <citation type="submission" date="2021-02" db="EMBL/GenBank/DDBJ databases">
        <authorList>
            <person name="Cea Torrescassana E."/>
        </authorList>
    </citation>
    <scope>NUCLEOTIDE SEQUENCE [LARGE SCALE GENOMIC DNA]</scope>
    <source>
        <strain evidence="2 3">CT364</strain>
    </source>
</reference>
<dbReference type="RefSeq" id="WP_203420514.1">
    <property type="nucleotide sequence ID" value="NZ_CP069352.1"/>
</dbReference>
<feature type="region of interest" description="Disordered" evidence="1">
    <location>
        <begin position="1"/>
        <end position="59"/>
    </location>
</feature>